<dbReference type="EMBL" id="MT143215">
    <property type="protein sequence ID" value="QJA94249.1"/>
    <property type="molecule type" value="Genomic_DNA"/>
</dbReference>
<organism evidence="2">
    <name type="scientific">viral metagenome</name>
    <dbReference type="NCBI Taxonomy" id="1070528"/>
    <lineage>
        <taxon>unclassified sequences</taxon>
        <taxon>metagenomes</taxon>
        <taxon>organismal metagenomes</taxon>
    </lineage>
</organism>
<dbReference type="Pfam" id="PF22653">
    <property type="entry name" value="DUF7007"/>
    <property type="match status" value="1"/>
</dbReference>
<evidence type="ECO:0000313" key="2">
    <source>
        <dbReference type="EMBL" id="QJA94249.1"/>
    </source>
</evidence>
<feature type="domain" description="DUF7007" evidence="1">
    <location>
        <begin position="2"/>
        <end position="111"/>
    </location>
</feature>
<reference evidence="2" key="1">
    <citation type="submission" date="2020-03" db="EMBL/GenBank/DDBJ databases">
        <title>The deep terrestrial virosphere.</title>
        <authorList>
            <person name="Holmfeldt K."/>
            <person name="Nilsson E."/>
            <person name="Simone D."/>
            <person name="Lopez-Fernandez M."/>
            <person name="Wu X."/>
            <person name="de Brujin I."/>
            <person name="Lundin D."/>
            <person name="Andersson A."/>
            <person name="Bertilsson S."/>
            <person name="Dopson M."/>
        </authorList>
    </citation>
    <scope>NUCLEOTIDE SEQUENCE</scope>
    <source>
        <strain evidence="2">MM415B03915</strain>
    </source>
</reference>
<protein>
    <recommendedName>
        <fullName evidence="1">DUF7007 domain-containing protein</fullName>
    </recommendedName>
</protein>
<gene>
    <name evidence="2" type="ORF">MM415B03915_0013</name>
</gene>
<proteinExistence type="predicted"/>
<dbReference type="AlphaFoldDB" id="A0A6M3LIN2"/>
<name>A0A6M3LIN2_9ZZZZ</name>
<dbReference type="InterPro" id="IPR054276">
    <property type="entry name" value="DUF7007"/>
</dbReference>
<accession>A0A6M3LIN2</accession>
<sequence length="115" mass="13443">MGTTTPWGTADSSEKIARGIMSYSTPGHGGIHLSPTRQREMPEALKVESGWYEEDCDWCLVAIAYPDYFTEHYQIAVDTFRNWHPERYEKYYGVILKPEESYLKRRNMEDNKEAN</sequence>
<evidence type="ECO:0000259" key="1">
    <source>
        <dbReference type="Pfam" id="PF22653"/>
    </source>
</evidence>